<dbReference type="PROSITE" id="PS50885">
    <property type="entry name" value="HAMP"/>
    <property type="match status" value="1"/>
</dbReference>
<name>A0A1N7P950_9GAMM</name>
<feature type="domain" description="HAMP" evidence="3">
    <location>
        <begin position="178"/>
        <end position="234"/>
    </location>
</feature>
<dbReference type="EMBL" id="FTOH01000009">
    <property type="protein sequence ID" value="SIT07165.1"/>
    <property type="molecule type" value="Genomic_DNA"/>
</dbReference>
<evidence type="ECO:0000256" key="1">
    <source>
        <dbReference type="SAM" id="Coils"/>
    </source>
</evidence>
<keyword evidence="2" id="KW-1133">Transmembrane helix</keyword>
<dbReference type="Proteomes" id="UP000185639">
    <property type="component" value="Unassembled WGS sequence"/>
</dbReference>
<dbReference type="RefSeq" id="WP_076517028.1">
    <property type="nucleotide sequence ID" value="NZ_FTOH01000009.1"/>
</dbReference>
<dbReference type="InterPro" id="IPR035965">
    <property type="entry name" value="PAS-like_dom_sf"/>
</dbReference>
<dbReference type="SMART" id="SM00304">
    <property type="entry name" value="HAMP"/>
    <property type="match status" value="1"/>
</dbReference>
<dbReference type="Gene3D" id="3.30.450.20">
    <property type="entry name" value="PAS domain"/>
    <property type="match status" value="1"/>
</dbReference>
<dbReference type="InterPro" id="IPR033414">
    <property type="entry name" value="Sensor_dom"/>
</dbReference>
<evidence type="ECO:0000256" key="2">
    <source>
        <dbReference type="SAM" id="Phobius"/>
    </source>
</evidence>
<evidence type="ECO:0000259" key="3">
    <source>
        <dbReference type="PROSITE" id="PS50885"/>
    </source>
</evidence>
<feature type="coiled-coil region" evidence="1">
    <location>
        <begin position="222"/>
        <end position="256"/>
    </location>
</feature>
<dbReference type="STRING" id="484498.SAMN05421686_10928"/>
<accession>A0A1N7P950</accession>
<feature type="transmembrane region" description="Helical" evidence="2">
    <location>
        <begin position="162"/>
        <end position="180"/>
    </location>
</feature>
<dbReference type="Pfam" id="PF00672">
    <property type="entry name" value="HAMP"/>
    <property type="match status" value="1"/>
</dbReference>
<dbReference type="SUPFAM" id="SSF55785">
    <property type="entry name" value="PYP-like sensor domain (PAS domain)"/>
    <property type="match status" value="1"/>
</dbReference>
<dbReference type="Gene3D" id="6.10.340.10">
    <property type="match status" value="1"/>
</dbReference>
<sequence>MSSPQKTTDQEFVQKSHVGVRLLSYLLAFSFIVSVLASGFVLYSDYRRGVSQYRSNLDQIHASYQESISYSLWNFDNRQIESQLSGILNFPGVVYVYIESREKLVQSAGDIYAAADLHYSFPLTHQSASQEYELGNLYLNVNYTGLYDDLKHKAVTIIGTQFIKTFSVSIFILVMVRLLITRRLDVMAQWAHTFSLNNLDDPLQFNDQHKRSDELDMVANAINRMRETLRSDAQEREQAREQLVETKEQLTVAIDNASLGFARYLPESDHLQCNNHFARHLATTRQELESMPSAMEHIRDMVRGLKGPEQREKINQLLLGRISRLHGEFTIANFRNEKCYFDITMQTLQFSESRPREVLICMLDKTREQSATRRAHELAASLENKVTERTEQLYTEQQKARETVRRLETRLEQKNAQMNQQSTNEFKKWLLAEMEEHYPEGADLPGRMPVMREYLRHCTNEGQGAVDLPKLFDDLLHESEILKSVRTVNQMPFSLVISEPAGLLSFLISLILEREPMLERATLLKSSAEVKGATAQVHFSLVLPEGTDEVTPHPHFGLAEYITTTRFHGDLNRQLSDENTLDIDLSIALYDYSDESVHDDDESEVEA</sequence>
<reference evidence="5" key="1">
    <citation type="submission" date="2017-01" db="EMBL/GenBank/DDBJ databases">
        <authorList>
            <person name="Varghese N."/>
            <person name="Submissions S."/>
        </authorList>
    </citation>
    <scope>NUCLEOTIDE SEQUENCE [LARGE SCALE GENOMIC DNA]</scope>
    <source>
        <strain evidence="5">DSM 24913</strain>
    </source>
</reference>
<dbReference type="GO" id="GO:0007165">
    <property type="term" value="P:signal transduction"/>
    <property type="evidence" value="ECO:0007669"/>
    <property type="project" value="InterPro"/>
</dbReference>
<dbReference type="Pfam" id="PF17149">
    <property type="entry name" value="CHASE5"/>
    <property type="match status" value="1"/>
</dbReference>
<dbReference type="GO" id="GO:0016020">
    <property type="term" value="C:membrane"/>
    <property type="evidence" value="ECO:0007669"/>
    <property type="project" value="InterPro"/>
</dbReference>
<protein>
    <submittedName>
        <fullName evidence="4">HAMP domain-containing protein</fullName>
    </submittedName>
</protein>
<keyword evidence="2" id="KW-0472">Membrane</keyword>
<keyword evidence="2" id="KW-0812">Transmembrane</keyword>
<proteinExistence type="predicted"/>
<organism evidence="4 5">
    <name type="scientific">Thalassolituus maritimus</name>
    <dbReference type="NCBI Taxonomy" id="484498"/>
    <lineage>
        <taxon>Bacteria</taxon>
        <taxon>Pseudomonadati</taxon>
        <taxon>Pseudomonadota</taxon>
        <taxon>Gammaproteobacteria</taxon>
        <taxon>Oceanospirillales</taxon>
        <taxon>Oceanospirillaceae</taxon>
        <taxon>Thalassolituus</taxon>
    </lineage>
</organism>
<keyword evidence="5" id="KW-1185">Reference proteome</keyword>
<feature type="transmembrane region" description="Helical" evidence="2">
    <location>
        <begin position="22"/>
        <end position="44"/>
    </location>
</feature>
<evidence type="ECO:0000313" key="4">
    <source>
        <dbReference type="EMBL" id="SIT07165.1"/>
    </source>
</evidence>
<feature type="coiled-coil region" evidence="1">
    <location>
        <begin position="390"/>
        <end position="424"/>
    </location>
</feature>
<dbReference type="InterPro" id="IPR003660">
    <property type="entry name" value="HAMP_dom"/>
</dbReference>
<dbReference type="AlphaFoldDB" id="A0A1N7P950"/>
<dbReference type="OrthoDB" id="9808408at2"/>
<gene>
    <name evidence="4" type="ORF">SAMN05421686_10928</name>
</gene>
<evidence type="ECO:0000313" key="5">
    <source>
        <dbReference type="Proteomes" id="UP000185639"/>
    </source>
</evidence>
<dbReference type="CDD" id="cd06225">
    <property type="entry name" value="HAMP"/>
    <property type="match status" value="1"/>
</dbReference>
<keyword evidence="1" id="KW-0175">Coiled coil</keyword>